<organism evidence="4 5">
    <name type="scientific">Halodesulfovibrio spirochaetisodalis</name>
    <dbReference type="NCBI Taxonomy" id="1560234"/>
    <lineage>
        <taxon>Bacteria</taxon>
        <taxon>Pseudomonadati</taxon>
        <taxon>Thermodesulfobacteriota</taxon>
        <taxon>Desulfovibrionia</taxon>
        <taxon>Desulfovibrionales</taxon>
        <taxon>Desulfovibrionaceae</taxon>
        <taxon>Halodesulfovibrio</taxon>
    </lineage>
</organism>
<dbReference type="GO" id="GO:0005829">
    <property type="term" value="C:cytosol"/>
    <property type="evidence" value="ECO:0007669"/>
    <property type="project" value="TreeGrafter"/>
</dbReference>
<comment type="function">
    <text evidence="1">DNA polymerase III is a complex, multichain enzyme responsible for most of the replicative synthesis in bacteria. The epsilon subunit contain the editing function and is a proofreading 3'-5' exonuclease.</text>
</comment>
<evidence type="ECO:0000313" key="5">
    <source>
        <dbReference type="Proteomes" id="UP000091979"/>
    </source>
</evidence>
<keyword evidence="4" id="KW-0269">Exonuclease</keyword>
<keyword evidence="5" id="KW-1185">Reference proteome</keyword>
<evidence type="ECO:0000313" key="4">
    <source>
        <dbReference type="EMBL" id="OBQ45806.1"/>
    </source>
</evidence>
<dbReference type="EMBL" id="JXMS01000040">
    <property type="protein sequence ID" value="OBQ45806.1"/>
    <property type="molecule type" value="Genomic_DNA"/>
</dbReference>
<dbReference type="Pfam" id="PF00929">
    <property type="entry name" value="RNase_T"/>
    <property type="match status" value="1"/>
</dbReference>
<dbReference type="Gene3D" id="3.30.420.10">
    <property type="entry name" value="Ribonuclease H-like superfamily/Ribonuclease H"/>
    <property type="match status" value="1"/>
</dbReference>
<dbReference type="SMART" id="SM00479">
    <property type="entry name" value="EXOIII"/>
    <property type="match status" value="1"/>
</dbReference>
<keyword evidence="4" id="KW-0378">Hydrolase</keyword>
<dbReference type="SUPFAM" id="SSF53098">
    <property type="entry name" value="Ribonuclease H-like"/>
    <property type="match status" value="1"/>
</dbReference>
<dbReference type="PANTHER" id="PTHR30231:SF42">
    <property type="entry name" value="EXONUCLEASE"/>
    <property type="match status" value="1"/>
</dbReference>
<reference evidence="4 5" key="1">
    <citation type="submission" date="2015-01" db="EMBL/GenBank/DDBJ databases">
        <title>Desulfovibrio sp. JC271 draft genome sequence.</title>
        <authorList>
            <person name="Shivani Y."/>
            <person name="Subhash Y."/>
            <person name="Sasikala C."/>
            <person name="Ramana C.V."/>
        </authorList>
    </citation>
    <scope>NUCLEOTIDE SEQUENCE [LARGE SCALE GENOMIC DNA]</scope>
    <source>
        <strain evidence="4 5">JC271</strain>
    </source>
</reference>
<dbReference type="AlphaFoldDB" id="A0A1B7X8X6"/>
<proteinExistence type="predicted"/>
<evidence type="ECO:0000256" key="2">
    <source>
        <dbReference type="ARBA" id="ARBA00026073"/>
    </source>
</evidence>
<dbReference type="OrthoDB" id="9804290at2"/>
<evidence type="ECO:0000256" key="1">
    <source>
        <dbReference type="ARBA" id="ARBA00025483"/>
    </source>
</evidence>
<sequence length="179" mass="19777">MSEYKGTFAAIDFETADAKRDSACAVAVVRVENGNVVDSLYRLVQPPRSNFSPFCVRVHNIRWKDVENEPVFAEVWPEFSPLFEGVDFVAAHNASFDRSVLSACLAAAGMPTVSERFLCTVKLARQVWPDLVNHKLNTVSSHLGIQLQHHHAGSDAEACARIAIEGLRLQPQFAAPNML</sequence>
<protein>
    <submittedName>
        <fullName evidence="4">Exonuclease</fullName>
    </submittedName>
</protein>
<dbReference type="GO" id="GO:0008408">
    <property type="term" value="F:3'-5' exonuclease activity"/>
    <property type="evidence" value="ECO:0007669"/>
    <property type="project" value="TreeGrafter"/>
</dbReference>
<accession>A0A1B7X8X6</accession>
<dbReference type="CDD" id="cd06130">
    <property type="entry name" value="DNA_pol_III_epsilon_like"/>
    <property type="match status" value="1"/>
</dbReference>
<dbReference type="GO" id="GO:0006259">
    <property type="term" value="P:DNA metabolic process"/>
    <property type="evidence" value="ECO:0007669"/>
    <property type="project" value="UniProtKB-ARBA"/>
</dbReference>
<dbReference type="RefSeq" id="WP_066858721.1">
    <property type="nucleotide sequence ID" value="NZ_JXMS01000040.1"/>
</dbReference>
<comment type="caution">
    <text evidence="4">The sequence shown here is derived from an EMBL/GenBank/DDBJ whole genome shotgun (WGS) entry which is preliminary data.</text>
</comment>
<dbReference type="PANTHER" id="PTHR30231">
    <property type="entry name" value="DNA POLYMERASE III SUBUNIT EPSILON"/>
    <property type="match status" value="1"/>
</dbReference>
<name>A0A1B7X8X6_9BACT</name>
<dbReference type="PATRIC" id="fig|1560234.3.peg.2686"/>
<dbReference type="InterPro" id="IPR013520">
    <property type="entry name" value="Ribonucl_H"/>
</dbReference>
<dbReference type="Proteomes" id="UP000091979">
    <property type="component" value="Unassembled WGS sequence"/>
</dbReference>
<feature type="domain" description="Exonuclease" evidence="3">
    <location>
        <begin position="7"/>
        <end position="172"/>
    </location>
</feature>
<dbReference type="FunFam" id="3.30.420.10:FF:000045">
    <property type="entry name" value="3'-5' exonuclease DinG"/>
    <property type="match status" value="1"/>
</dbReference>
<comment type="subunit">
    <text evidence="2">DNA polymerase III contains a core (composed of alpha, epsilon and theta chains) that associates with a tau subunit. This core dimerizes to form the POLIII' complex. PolIII' associates with the gamma complex (composed of gamma, delta, delta', psi and chi chains) and with the beta chain to form the complete DNA polymerase III complex.</text>
</comment>
<dbReference type="STRING" id="1560234.SP90_16060"/>
<keyword evidence="4" id="KW-0540">Nuclease</keyword>
<gene>
    <name evidence="4" type="ORF">SP90_16060</name>
</gene>
<dbReference type="InterPro" id="IPR036397">
    <property type="entry name" value="RNaseH_sf"/>
</dbReference>
<evidence type="ECO:0000259" key="3">
    <source>
        <dbReference type="SMART" id="SM00479"/>
    </source>
</evidence>
<dbReference type="GO" id="GO:0003676">
    <property type="term" value="F:nucleic acid binding"/>
    <property type="evidence" value="ECO:0007669"/>
    <property type="project" value="InterPro"/>
</dbReference>
<dbReference type="InterPro" id="IPR012337">
    <property type="entry name" value="RNaseH-like_sf"/>
</dbReference>